<dbReference type="HOGENOM" id="CLU_3217433_0_0_11"/>
<evidence type="ECO:0000313" key="2">
    <source>
        <dbReference type="EMBL" id="KDN87166.1"/>
    </source>
</evidence>
<dbReference type="Proteomes" id="UP000027178">
    <property type="component" value="Unassembled WGS sequence"/>
</dbReference>
<organism evidence="2 3">
    <name type="scientific">Kitasatospora cheerisanensis KCTC 2395</name>
    <dbReference type="NCBI Taxonomy" id="1348663"/>
    <lineage>
        <taxon>Bacteria</taxon>
        <taxon>Bacillati</taxon>
        <taxon>Actinomycetota</taxon>
        <taxon>Actinomycetes</taxon>
        <taxon>Kitasatosporales</taxon>
        <taxon>Streptomycetaceae</taxon>
        <taxon>Kitasatospora</taxon>
    </lineage>
</organism>
<gene>
    <name evidence="2" type="ORF">KCH_12510</name>
</gene>
<sequence>MRRPLPGLQPRRADGADALPVRTGCAARRLTPPHRPTFLPRSPP</sequence>
<proteinExistence type="predicted"/>
<dbReference type="EMBL" id="JNBY01000050">
    <property type="protein sequence ID" value="KDN87166.1"/>
    <property type="molecule type" value="Genomic_DNA"/>
</dbReference>
<comment type="caution">
    <text evidence="2">The sequence shown here is derived from an EMBL/GenBank/DDBJ whole genome shotgun (WGS) entry which is preliminary data.</text>
</comment>
<evidence type="ECO:0000256" key="1">
    <source>
        <dbReference type="SAM" id="MobiDB-lite"/>
    </source>
</evidence>
<evidence type="ECO:0000313" key="3">
    <source>
        <dbReference type="Proteomes" id="UP000027178"/>
    </source>
</evidence>
<dbReference type="AlphaFoldDB" id="A0A066ZA61"/>
<protein>
    <submittedName>
        <fullName evidence="2">Uncharacterized protein</fullName>
    </submittedName>
</protein>
<name>A0A066ZA61_9ACTN</name>
<feature type="region of interest" description="Disordered" evidence="1">
    <location>
        <begin position="1"/>
        <end position="44"/>
    </location>
</feature>
<accession>A0A066ZA61</accession>
<reference evidence="2 3" key="1">
    <citation type="submission" date="2014-05" db="EMBL/GenBank/DDBJ databases">
        <title>Draft Genome Sequence of Kitasatospora cheerisanensis KCTC 2395.</title>
        <authorList>
            <person name="Nam D.H."/>
        </authorList>
    </citation>
    <scope>NUCLEOTIDE SEQUENCE [LARGE SCALE GENOMIC DNA]</scope>
    <source>
        <strain evidence="2 3">KCTC 2395</strain>
    </source>
</reference>
<keyword evidence="3" id="KW-1185">Reference proteome</keyword>